<keyword evidence="13" id="KW-1185">Reference proteome</keyword>
<dbReference type="InterPro" id="IPR037509">
    <property type="entry name" value="ThiC"/>
</dbReference>
<evidence type="ECO:0000256" key="11">
    <source>
        <dbReference type="SAM" id="MobiDB-lite"/>
    </source>
</evidence>
<accession>A0AA86SHS5</accession>
<dbReference type="InterPro" id="IPR002817">
    <property type="entry name" value="ThiC/BzaA/B"/>
</dbReference>
<dbReference type="Gene3D" id="3.20.20.540">
    <property type="entry name" value="Radical SAM ThiC family, central domain"/>
    <property type="match status" value="1"/>
</dbReference>
<evidence type="ECO:0000256" key="10">
    <source>
        <dbReference type="ARBA" id="ARBA00023239"/>
    </source>
</evidence>
<dbReference type="GO" id="GO:0046872">
    <property type="term" value="F:metal ion binding"/>
    <property type="evidence" value="ECO:0007669"/>
    <property type="project" value="UniProtKB-KW"/>
</dbReference>
<dbReference type="GO" id="GO:0016830">
    <property type="term" value="F:carbon-carbon lyase activity"/>
    <property type="evidence" value="ECO:0007669"/>
    <property type="project" value="InterPro"/>
</dbReference>
<dbReference type="InterPro" id="IPR038521">
    <property type="entry name" value="ThiC/Bza_core_dom"/>
</dbReference>
<keyword evidence="10" id="KW-0456">Lyase</keyword>
<organism evidence="12 13">
    <name type="scientific">Sphenostylis stenocarpa</name>
    <dbReference type="NCBI Taxonomy" id="92480"/>
    <lineage>
        <taxon>Eukaryota</taxon>
        <taxon>Viridiplantae</taxon>
        <taxon>Streptophyta</taxon>
        <taxon>Embryophyta</taxon>
        <taxon>Tracheophyta</taxon>
        <taxon>Spermatophyta</taxon>
        <taxon>Magnoliopsida</taxon>
        <taxon>eudicotyledons</taxon>
        <taxon>Gunneridae</taxon>
        <taxon>Pentapetalae</taxon>
        <taxon>rosids</taxon>
        <taxon>fabids</taxon>
        <taxon>Fabales</taxon>
        <taxon>Fabaceae</taxon>
        <taxon>Papilionoideae</taxon>
        <taxon>50 kb inversion clade</taxon>
        <taxon>NPAAA clade</taxon>
        <taxon>indigoferoid/millettioid clade</taxon>
        <taxon>Phaseoleae</taxon>
        <taxon>Sphenostylis</taxon>
    </lineage>
</organism>
<dbReference type="Proteomes" id="UP001189624">
    <property type="component" value="Chromosome 6"/>
</dbReference>
<dbReference type="FunFam" id="3.20.20.540:FF:000001">
    <property type="entry name" value="Phosphomethylpyrimidine synthase"/>
    <property type="match status" value="1"/>
</dbReference>
<evidence type="ECO:0000256" key="7">
    <source>
        <dbReference type="ARBA" id="ARBA00022977"/>
    </source>
</evidence>
<name>A0AA86SHS5_9FABA</name>
<keyword evidence="4" id="KW-0949">S-adenosyl-L-methionine</keyword>
<dbReference type="GO" id="GO:0009228">
    <property type="term" value="P:thiamine biosynthetic process"/>
    <property type="evidence" value="ECO:0007669"/>
    <property type="project" value="UniProtKB-KW"/>
</dbReference>
<reference evidence="12" key="1">
    <citation type="submission" date="2023-10" db="EMBL/GenBank/DDBJ databases">
        <authorList>
            <person name="Domelevo Entfellner J.-B."/>
        </authorList>
    </citation>
    <scope>NUCLEOTIDE SEQUENCE</scope>
</reference>
<keyword evidence="8" id="KW-0408">Iron</keyword>
<dbReference type="AlphaFoldDB" id="A0AA86SHS5"/>
<evidence type="ECO:0000313" key="13">
    <source>
        <dbReference type="Proteomes" id="UP001189624"/>
    </source>
</evidence>
<gene>
    <name evidence="12" type="ORF">AYBTSS11_LOCUS18137</name>
</gene>
<feature type="region of interest" description="Disordered" evidence="11">
    <location>
        <begin position="63"/>
        <end position="82"/>
    </location>
</feature>
<keyword evidence="6" id="KW-0862">Zinc</keyword>
<keyword evidence="9" id="KW-0411">Iron-sulfur</keyword>
<dbReference type="Pfam" id="PF01964">
    <property type="entry name" value="ThiC_Rad_SAM"/>
    <property type="match status" value="1"/>
</dbReference>
<dbReference type="PANTHER" id="PTHR30557:SF1">
    <property type="entry name" value="PHOSPHOMETHYLPYRIMIDINE SYNTHASE, CHLOROPLASTIC"/>
    <property type="match status" value="1"/>
</dbReference>
<dbReference type="Gramene" id="rna-AYBTSS11_LOCUS18137">
    <property type="protein sequence ID" value="CAJ1960331.1"/>
    <property type="gene ID" value="gene-AYBTSS11_LOCUS18137"/>
</dbReference>
<sequence length="865" mass="97006">MASVHANVTSLVCKNGNHASQSKFPSSTFLPGFDVVGRVSNAWKKELVPSSMALVPRATLTFDPPTTNSDKAKQKHTVDPASPDFLPLPSFEQCFPKSTKEHREVVHEETGHVLKVPFRRIHLSGDEGHFDTYDTSGPQNISPRIGLPKLRREWVDRRQKIGPPRFTQMYYAKQGIITEEMLYCAAREKLDPEFVRSEVARGRAIIPSNKKHLELEPMIVGRNFLVKVNANIGNSAVASSIEEEVYKVQWATMWGADTVMDLSTGRHIHETREWILRNSSVPVGTVPIYQALEKVNGIAENLTWEVFRDTLIEQAEQGVDYFTIHAGVLLRYIPLTAKRMTGIVSRGGSIHAKWCLAYHKENFAYEHWDDILDICNQYDVALSIGDGLRPGSIYDANDTAQFAELLTQGELTRRAWEKDVQVMNEGPGHIPMHKIPENMQKQLEWCNEAPFYTLGPLTTDIAPGYDHITSAIGAANIGALGTALLCYVTPKEHLGLPNRDDVKAGVIAYKIAAHAADLAKGHPHAQAWDDALSKARFEFRWMDQFALSLDPMTAMSFHDETLPSDGAKVAHFCSMCGPKFCSMKITEDVRKYAEKYGYGTAEEALQRGMDAMSAEFQAAKKTISGEQHGEAGGEIYLPEDYVNSKERSTTSSSHLCPGLVLLRSELQAHWHHDYINGVNNLEELGASFPTGISGWEWIFKYSGFQARMLPDQAETVPLNLIRVMPAQGACIFLFLVLLQEVLTTQFGLANTGKQQIQHVGHAIWSWLELCQNDYETTGNLFLICLLPQHLELDPRLLWQPPPLLFGPLALHKYEAFQQLRSLSAEVLLDHWEINIIGNAIYFSMTSSIVEFAIRKQLKLRHPLHG</sequence>
<comment type="cofactor">
    <cofactor evidence="1">
        <name>[4Fe-4S] cluster</name>
        <dbReference type="ChEBI" id="CHEBI:49883"/>
    </cofactor>
</comment>
<dbReference type="HAMAP" id="MF_00089">
    <property type="entry name" value="ThiC"/>
    <property type="match status" value="1"/>
</dbReference>
<evidence type="ECO:0000256" key="2">
    <source>
        <dbReference type="ARBA" id="ARBA00003175"/>
    </source>
</evidence>
<evidence type="ECO:0000256" key="6">
    <source>
        <dbReference type="ARBA" id="ARBA00022833"/>
    </source>
</evidence>
<dbReference type="GO" id="GO:0051539">
    <property type="term" value="F:4 iron, 4 sulfur cluster binding"/>
    <property type="evidence" value="ECO:0007669"/>
    <property type="project" value="UniProtKB-KW"/>
</dbReference>
<dbReference type="SFLD" id="SFLDF00407">
    <property type="entry name" value="phosphomethylpyrimidine_syntha"/>
    <property type="match status" value="1"/>
</dbReference>
<evidence type="ECO:0000313" key="12">
    <source>
        <dbReference type="EMBL" id="CAJ1960331.1"/>
    </source>
</evidence>
<evidence type="ECO:0008006" key="14">
    <source>
        <dbReference type="Google" id="ProtNLM"/>
    </source>
</evidence>
<dbReference type="NCBIfam" id="NF006763">
    <property type="entry name" value="PRK09284.1"/>
    <property type="match status" value="1"/>
</dbReference>
<evidence type="ECO:0000256" key="3">
    <source>
        <dbReference type="ARBA" id="ARBA00022485"/>
    </source>
</evidence>
<keyword evidence="7" id="KW-0784">Thiamine biosynthesis</keyword>
<comment type="function">
    <text evidence="2">Catalyzes the synthesis of the hydroxymethylpyrimidine phosphate (HMP-P) moiety of thiamine from aminoimidazole ribotide (AIR) in a radical S-adenosyl-L-methionine (SAM)-dependent reaction.</text>
</comment>
<dbReference type="NCBIfam" id="TIGR00190">
    <property type="entry name" value="thiC"/>
    <property type="match status" value="1"/>
</dbReference>
<dbReference type="SFLD" id="SFLDG01114">
    <property type="entry name" value="phosphomethylpyrimidine_syntha"/>
    <property type="match status" value="1"/>
</dbReference>
<evidence type="ECO:0000256" key="9">
    <source>
        <dbReference type="ARBA" id="ARBA00023014"/>
    </source>
</evidence>
<evidence type="ECO:0000256" key="5">
    <source>
        <dbReference type="ARBA" id="ARBA00022723"/>
    </source>
</evidence>
<evidence type="ECO:0000256" key="4">
    <source>
        <dbReference type="ARBA" id="ARBA00022691"/>
    </source>
</evidence>
<keyword evidence="3" id="KW-0004">4Fe-4S</keyword>
<proteinExistence type="inferred from homology"/>
<dbReference type="EMBL" id="OY731403">
    <property type="protein sequence ID" value="CAJ1960331.1"/>
    <property type="molecule type" value="Genomic_DNA"/>
</dbReference>
<dbReference type="NCBIfam" id="NF009895">
    <property type="entry name" value="PRK13352.1"/>
    <property type="match status" value="1"/>
</dbReference>
<evidence type="ECO:0000256" key="1">
    <source>
        <dbReference type="ARBA" id="ARBA00001966"/>
    </source>
</evidence>
<dbReference type="SFLD" id="SFLDS00113">
    <property type="entry name" value="Radical_SAM_Phosphomethylpyrim"/>
    <property type="match status" value="1"/>
</dbReference>
<protein>
    <recommendedName>
        <fullName evidence="14">Phosphomethylpyrimidine synthase, chloroplastic</fullName>
    </recommendedName>
</protein>
<dbReference type="PANTHER" id="PTHR30557">
    <property type="entry name" value="THIAMINE BIOSYNTHESIS PROTEIN THIC"/>
    <property type="match status" value="1"/>
</dbReference>
<dbReference type="Gene3D" id="6.10.250.620">
    <property type="match status" value="1"/>
</dbReference>
<evidence type="ECO:0000256" key="8">
    <source>
        <dbReference type="ARBA" id="ARBA00023004"/>
    </source>
</evidence>
<keyword evidence="5" id="KW-0479">Metal-binding</keyword>